<evidence type="ECO:0000259" key="1">
    <source>
        <dbReference type="Pfam" id="PF00534"/>
    </source>
</evidence>
<dbReference type="CDD" id="cd03811">
    <property type="entry name" value="GT4_GT28_WabH-like"/>
    <property type="match status" value="1"/>
</dbReference>
<dbReference type="OrthoDB" id="9790710at2"/>
<proteinExistence type="predicted"/>
<sequence length="379" mass="41528">MTVNSAAPGKLARLTVLHFIPTLEGGGAERQLSLLATEQVRRGFDVHVAVRRGGEHAQRMRDGGVKFHELGDIRSVRPRLFMAMRRVVGKIKPDIVQTWLPQMDILGGVLALASRIPWILSERTSGNYYKQIPAIARLRLLLGRFASAVISNSEGGTRYWREAAPRSLKLATIRNAVDIERIQGVLTQVAREPSPNPLLLVVGRFSHEKAHETIVRSLIPVCGERSVDVLMIGEGSERSRIESEIETASLSKRVMLLPYQSDWWRWLKVADGLISMSRYEGNPNVVLEAMAGGCPVILSDISAHREIADSSFAIFVPVDDVPALSASISALLADKDAASQRAEKALDRTKSMSVGAMADAYEAVYEEALGRELCAASLA</sequence>
<dbReference type="Pfam" id="PF00534">
    <property type="entry name" value="Glycos_transf_1"/>
    <property type="match status" value="1"/>
</dbReference>
<dbReference type="RefSeq" id="WP_085359984.1">
    <property type="nucleotide sequence ID" value="NZ_NAFD01000181.1"/>
</dbReference>
<dbReference type="SUPFAM" id="SSF53756">
    <property type="entry name" value="UDP-Glycosyltransferase/glycogen phosphorylase"/>
    <property type="match status" value="1"/>
</dbReference>
<evidence type="ECO:0000313" key="3">
    <source>
        <dbReference type="EMBL" id="OSJ06730.1"/>
    </source>
</evidence>
<name>A0A1X3H455_9BRAD</name>
<feature type="domain" description="Glycosyl transferase family 1" evidence="1">
    <location>
        <begin position="191"/>
        <end position="345"/>
    </location>
</feature>
<dbReference type="GO" id="GO:0016757">
    <property type="term" value="F:glycosyltransferase activity"/>
    <property type="evidence" value="ECO:0007669"/>
    <property type="project" value="InterPro"/>
</dbReference>
<feature type="domain" description="Glycosyltransferase subfamily 4-like N-terminal" evidence="2">
    <location>
        <begin position="26"/>
        <end position="181"/>
    </location>
</feature>
<gene>
    <name evidence="3" type="ORF">BSZ18_21805</name>
</gene>
<dbReference type="InterPro" id="IPR028098">
    <property type="entry name" value="Glyco_trans_4-like_N"/>
</dbReference>
<organism evidence="3 4">
    <name type="scientific">Bradyrhizobium canariense</name>
    <dbReference type="NCBI Taxonomy" id="255045"/>
    <lineage>
        <taxon>Bacteria</taxon>
        <taxon>Pseudomonadati</taxon>
        <taxon>Pseudomonadota</taxon>
        <taxon>Alphaproteobacteria</taxon>
        <taxon>Hyphomicrobiales</taxon>
        <taxon>Nitrobacteraceae</taxon>
        <taxon>Bradyrhizobium</taxon>
    </lineage>
</organism>
<dbReference type="Pfam" id="PF13439">
    <property type="entry name" value="Glyco_transf_4"/>
    <property type="match status" value="1"/>
</dbReference>
<dbReference type="PANTHER" id="PTHR12526">
    <property type="entry name" value="GLYCOSYLTRANSFERASE"/>
    <property type="match status" value="1"/>
</dbReference>
<dbReference type="EMBL" id="NAFI01000178">
    <property type="protein sequence ID" value="OSJ06730.1"/>
    <property type="molecule type" value="Genomic_DNA"/>
</dbReference>
<protein>
    <submittedName>
        <fullName evidence="3">Uncharacterized protein</fullName>
    </submittedName>
</protein>
<reference evidence="3 4" key="1">
    <citation type="submission" date="2017-03" db="EMBL/GenBank/DDBJ databases">
        <title>Whole genome sequences of fourteen strains of Bradyrhizobium canariense and one strain of Bradyrhizobium japonicum isolated from Lupinus (Papilionoideae: Genisteae) species in Algeria.</title>
        <authorList>
            <person name="Crovadore J."/>
            <person name="Chekireb D."/>
            <person name="Brachmann A."/>
            <person name="Chablais R."/>
            <person name="Cochard B."/>
            <person name="Lefort F."/>
        </authorList>
    </citation>
    <scope>NUCLEOTIDE SEQUENCE [LARGE SCALE GENOMIC DNA]</scope>
    <source>
        <strain evidence="3 4">UBMA195</strain>
    </source>
</reference>
<evidence type="ECO:0000259" key="2">
    <source>
        <dbReference type="Pfam" id="PF13439"/>
    </source>
</evidence>
<evidence type="ECO:0000313" key="4">
    <source>
        <dbReference type="Proteomes" id="UP000193553"/>
    </source>
</evidence>
<dbReference type="AlphaFoldDB" id="A0A1X3H455"/>
<dbReference type="InterPro" id="IPR001296">
    <property type="entry name" value="Glyco_trans_1"/>
</dbReference>
<dbReference type="Gene3D" id="3.40.50.2000">
    <property type="entry name" value="Glycogen Phosphorylase B"/>
    <property type="match status" value="2"/>
</dbReference>
<comment type="caution">
    <text evidence="3">The sequence shown here is derived from an EMBL/GenBank/DDBJ whole genome shotgun (WGS) entry which is preliminary data.</text>
</comment>
<dbReference type="Proteomes" id="UP000193553">
    <property type="component" value="Unassembled WGS sequence"/>
</dbReference>
<accession>A0A1X3H455</accession>